<organism evidence="2 3">
    <name type="scientific">Leucothrix pacifica</name>
    <dbReference type="NCBI Taxonomy" id="1247513"/>
    <lineage>
        <taxon>Bacteria</taxon>
        <taxon>Pseudomonadati</taxon>
        <taxon>Pseudomonadota</taxon>
        <taxon>Gammaproteobacteria</taxon>
        <taxon>Thiotrichales</taxon>
        <taxon>Thiotrichaceae</taxon>
        <taxon>Leucothrix</taxon>
    </lineage>
</organism>
<dbReference type="Proteomes" id="UP000245539">
    <property type="component" value="Unassembled WGS sequence"/>
</dbReference>
<keyword evidence="3" id="KW-1185">Reference proteome</keyword>
<evidence type="ECO:0000313" key="3">
    <source>
        <dbReference type="Proteomes" id="UP000245539"/>
    </source>
</evidence>
<keyword evidence="1" id="KW-0175">Coiled coil</keyword>
<gene>
    <name evidence="2" type="ORF">DKW60_08160</name>
</gene>
<protein>
    <submittedName>
        <fullName evidence="2">Uncharacterized protein</fullName>
    </submittedName>
</protein>
<evidence type="ECO:0000256" key="1">
    <source>
        <dbReference type="SAM" id="Coils"/>
    </source>
</evidence>
<reference evidence="2 3" key="1">
    <citation type="submission" date="2018-05" db="EMBL/GenBank/DDBJ databases">
        <title>Leucothrix arctica sp. nov., isolated from Arctic seawater.</title>
        <authorList>
            <person name="Choi A."/>
            <person name="Baek K."/>
        </authorList>
    </citation>
    <scope>NUCLEOTIDE SEQUENCE [LARGE SCALE GENOMIC DNA]</scope>
    <source>
        <strain evidence="2 3">JCM 18388</strain>
    </source>
</reference>
<name>A0A317CJS8_9GAMM</name>
<accession>A0A317CJS8</accession>
<comment type="caution">
    <text evidence="2">The sequence shown here is derived from an EMBL/GenBank/DDBJ whole genome shotgun (WGS) entry which is preliminary data.</text>
</comment>
<dbReference type="EMBL" id="QGKM01000016">
    <property type="protein sequence ID" value="PWQ98467.1"/>
    <property type="molecule type" value="Genomic_DNA"/>
</dbReference>
<evidence type="ECO:0000313" key="2">
    <source>
        <dbReference type="EMBL" id="PWQ98467.1"/>
    </source>
</evidence>
<proteinExistence type="predicted"/>
<feature type="coiled-coil region" evidence="1">
    <location>
        <begin position="28"/>
        <end position="80"/>
    </location>
</feature>
<dbReference type="AlphaFoldDB" id="A0A317CJS8"/>
<sequence length="101" mass="11195">MVTARQVTNVQKKQAQSIEQGVKVGKLTPKEAKKLNNEQAEIDELKEELAANGSLDTEELALLFKRLETARNNINKLLRNNVSSYGQLDRNSLKTASAAID</sequence>